<evidence type="ECO:0000313" key="7">
    <source>
        <dbReference type="Proteomes" id="UP000663870"/>
    </source>
</evidence>
<dbReference type="InterPro" id="IPR013083">
    <property type="entry name" value="Znf_RING/FYVE/PHD"/>
</dbReference>
<feature type="region of interest" description="Disordered" evidence="4">
    <location>
        <begin position="1"/>
        <end position="50"/>
    </location>
</feature>
<dbReference type="Proteomes" id="UP000663870">
    <property type="component" value="Unassembled WGS sequence"/>
</dbReference>
<gene>
    <name evidence="6" type="ORF">JXQ802_LOCUS33385</name>
</gene>
<keyword evidence="7" id="KW-1185">Reference proteome</keyword>
<keyword evidence="1 3" id="KW-0863">Zinc-finger</keyword>
<feature type="domain" description="RING-type" evidence="5">
    <location>
        <begin position="155"/>
        <end position="193"/>
    </location>
</feature>
<dbReference type="PROSITE" id="PS50089">
    <property type="entry name" value="ZF_RING_2"/>
    <property type="match status" value="1"/>
</dbReference>
<evidence type="ECO:0000256" key="4">
    <source>
        <dbReference type="SAM" id="MobiDB-lite"/>
    </source>
</evidence>
<dbReference type="InterPro" id="IPR001841">
    <property type="entry name" value="Znf_RING"/>
</dbReference>
<name>A0A815J4G6_9BILA</name>
<evidence type="ECO:0000256" key="3">
    <source>
        <dbReference type="PROSITE-ProRule" id="PRU00175"/>
    </source>
</evidence>
<evidence type="ECO:0000256" key="2">
    <source>
        <dbReference type="ARBA" id="ARBA00022833"/>
    </source>
</evidence>
<feature type="compositionally biased region" description="Polar residues" evidence="4">
    <location>
        <begin position="36"/>
        <end position="49"/>
    </location>
</feature>
<proteinExistence type="predicted"/>
<protein>
    <recommendedName>
        <fullName evidence="5">RING-type domain-containing protein</fullName>
    </recommendedName>
</protein>
<reference evidence="6" key="1">
    <citation type="submission" date="2021-02" db="EMBL/GenBank/DDBJ databases">
        <authorList>
            <person name="Nowell W R."/>
        </authorList>
    </citation>
    <scope>NUCLEOTIDE SEQUENCE</scope>
</reference>
<evidence type="ECO:0000313" key="6">
    <source>
        <dbReference type="EMBL" id="CAF1375515.1"/>
    </source>
</evidence>
<dbReference type="AlphaFoldDB" id="A0A815J4G6"/>
<dbReference type="GO" id="GO:0008270">
    <property type="term" value="F:zinc ion binding"/>
    <property type="evidence" value="ECO:0007669"/>
    <property type="project" value="UniProtKB-KW"/>
</dbReference>
<sequence length="220" mass="25752">MTNQLSPLNREFIQKESPSMKRKECEGEAESGTKYGKNTKNDNIGNGKQNPAAKKIKLCTNEIDGLQVIRDFIDKEERKLLWSNICKENWSKEITRDTLHYGQRYDYKTRTLVNDVKEIPEWKYRESIKRRGMSDNLTRHPQERWTKERYEYLMCPLCHSPLDSCIQLHCCGMRVCETCIPIIKNGGFKCPLCYAFPVDGDPDKGFMRENKNIEHFKGTS</sequence>
<accession>A0A815J4G6</accession>
<feature type="compositionally biased region" description="Basic and acidic residues" evidence="4">
    <location>
        <begin position="12"/>
        <end position="26"/>
    </location>
</feature>
<keyword evidence="1 3" id="KW-0479">Metal-binding</keyword>
<dbReference type="Gene3D" id="3.30.40.10">
    <property type="entry name" value="Zinc/RING finger domain, C3HC4 (zinc finger)"/>
    <property type="match status" value="1"/>
</dbReference>
<keyword evidence="2" id="KW-0862">Zinc</keyword>
<organism evidence="6 7">
    <name type="scientific">Rotaria sordida</name>
    <dbReference type="NCBI Taxonomy" id="392033"/>
    <lineage>
        <taxon>Eukaryota</taxon>
        <taxon>Metazoa</taxon>
        <taxon>Spiralia</taxon>
        <taxon>Gnathifera</taxon>
        <taxon>Rotifera</taxon>
        <taxon>Eurotatoria</taxon>
        <taxon>Bdelloidea</taxon>
        <taxon>Philodinida</taxon>
        <taxon>Philodinidae</taxon>
        <taxon>Rotaria</taxon>
    </lineage>
</organism>
<comment type="caution">
    <text evidence="6">The sequence shown here is derived from an EMBL/GenBank/DDBJ whole genome shotgun (WGS) entry which is preliminary data.</text>
</comment>
<evidence type="ECO:0000256" key="1">
    <source>
        <dbReference type="ARBA" id="ARBA00022771"/>
    </source>
</evidence>
<dbReference type="EMBL" id="CAJNOL010001522">
    <property type="protein sequence ID" value="CAF1375515.1"/>
    <property type="molecule type" value="Genomic_DNA"/>
</dbReference>
<evidence type="ECO:0000259" key="5">
    <source>
        <dbReference type="PROSITE" id="PS50089"/>
    </source>
</evidence>